<dbReference type="FunFam" id="3.40.309.10:FF:000009">
    <property type="entry name" value="Aldehyde dehydrogenase A"/>
    <property type="match status" value="1"/>
</dbReference>
<dbReference type="Gene3D" id="3.40.309.10">
    <property type="entry name" value="Aldehyde Dehydrogenase, Chain A, domain 2"/>
    <property type="match status" value="1"/>
</dbReference>
<evidence type="ECO:0000259" key="2">
    <source>
        <dbReference type="Pfam" id="PF00171"/>
    </source>
</evidence>
<evidence type="ECO:0000313" key="3">
    <source>
        <dbReference type="EMBL" id="CAE2324958.1"/>
    </source>
</evidence>
<evidence type="ECO:0000313" key="4">
    <source>
        <dbReference type="EMBL" id="CAE2324962.1"/>
    </source>
</evidence>
<sequence>MALGMMRGMRMMGSVVGSGRQQPSSLMCRFASSDIVVDNPYSGETVCSLPSVDQAAAEKVLERVSAAQKEWKQTDLSTRLNACQEFLDCFSNNRDKIAEEISGMMGKPVKYAHGEINGMFERAEAMMKMAPKVLADEVVESSNGALKKITKEPVGTVLVLAPWNYPLLTSVNAVVPAFLAGNGVAIKHSNRTPLCADHFSDAFAATSAPNGLVQSIHTDHDVVHKLIKNPLVSFVSFTGSVEGGHAVYSTVGNSRFIDATLELGGKDGAYVAEDCDPSMAAEGLVDGAMFNAGQSCCGIERVYVHESNYEKFLEKAAEIISGYKLGDPNCPETSMGPMAQPSSPGFLEDQVKEAVSKGARLICGGAPTTDTAGKGRFFQPTLIADCTHDMNVMTEESFGPILAVAPVKNDEEAVQKINDCKYGLTAAVFTTSQDRAQKLAPQLEAGTIFMNRCDYLDPYLPWTGVKDTGKGVSLSHYGFNGVTKLKGYNFKL</sequence>
<dbReference type="PANTHER" id="PTHR11699">
    <property type="entry name" value="ALDEHYDE DEHYDROGENASE-RELATED"/>
    <property type="match status" value="1"/>
</dbReference>
<evidence type="ECO:0000256" key="1">
    <source>
        <dbReference type="ARBA" id="ARBA00023002"/>
    </source>
</evidence>
<protein>
    <recommendedName>
        <fullName evidence="2">Aldehyde dehydrogenase domain-containing protein</fullName>
    </recommendedName>
</protein>
<dbReference type="EMBL" id="HBKR01029921">
    <property type="protein sequence ID" value="CAE2324958.1"/>
    <property type="molecule type" value="Transcribed_RNA"/>
</dbReference>
<dbReference type="SUPFAM" id="SSF53720">
    <property type="entry name" value="ALDH-like"/>
    <property type="match status" value="1"/>
</dbReference>
<dbReference type="EMBL" id="HBKR01029922">
    <property type="protein sequence ID" value="CAE2324962.1"/>
    <property type="molecule type" value="Transcribed_RNA"/>
</dbReference>
<reference evidence="4" key="1">
    <citation type="submission" date="2021-01" db="EMBL/GenBank/DDBJ databases">
        <authorList>
            <person name="Corre E."/>
            <person name="Pelletier E."/>
            <person name="Niang G."/>
            <person name="Scheremetjew M."/>
            <person name="Finn R."/>
            <person name="Kale V."/>
            <person name="Holt S."/>
            <person name="Cochrane G."/>
            <person name="Meng A."/>
            <person name="Brown T."/>
            <person name="Cohen L."/>
        </authorList>
    </citation>
    <scope>NUCLEOTIDE SEQUENCE</scope>
    <source>
        <strain evidence="4">SoJaBio B1-5/56/2</strain>
    </source>
</reference>
<keyword evidence="1" id="KW-0560">Oxidoreductase</keyword>
<proteinExistence type="predicted"/>
<dbReference type="InterPro" id="IPR016163">
    <property type="entry name" value="Ald_DH_C"/>
</dbReference>
<dbReference type="AlphaFoldDB" id="A0A6U3C5W9"/>
<dbReference type="InterPro" id="IPR016161">
    <property type="entry name" value="Ald_DH/histidinol_DH"/>
</dbReference>
<dbReference type="InterPro" id="IPR016162">
    <property type="entry name" value="Ald_DH_N"/>
</dbReference>
<feature type="domain" description="Aldehyde dehydrogenase" evidence="2">
    <location>
        <begin position="34"/>
        <end position="486"/>
    </location>
</feature>
<accession>A0A6U3C5W9</accession>
<dbReference type="CDD" id="cd07102">
    <property type="entry name" value="ALDH_EDX86601"/>
    <property type="match status" value="1"/>
</dbReference>
<dbReference type="Gene3D" id="3.40.605.10">
    <property type="entry name" value="Aldehyde Dehydrogenase, Chain A, domain 1"/>
    <property type="match status" value="1"/>
</dbReference>
<gene>
    <name evidence="3" type="ORF">NAES01612_LOCUS19603</name>
    <name evidence="4" type="ORF">NAES01612_LOCUS19604</name>
</gene>
<dbReference type="GO" id="GO:0016620">
    <property type="term" value="F:oxidoreductase activity, acting on the aldehyde or oxo group of donors, NAD or NADP as acceptor"/>
    <property type="evidence" value="ECO:0007669"/>
    <property type="project" value="InterPro"/>
</dbReference>
<name>A0A6U3C5W9_9EUKA</name>
<organism evidence="4">
    <name type="scientific">Paramoeba aestuarina</name>
    <dbReference type="NCBI Taxonomy" id="180227"/>
    <lineage>
        <taxon>Eukaryota</taxon>
        <taxon>Amoebozoa</taxon>
        <taxon>Discosea</taxon>
        <taxon>Flabellinia</taxon>
        <taxon>Dactylopodida</taxon>
        <taxon>Paramoebidae</taxon>
        <taxon>Paramoeba</taxon>
    </lineage>
</organism>
<dbReference type="Pfam" id="PF00171">
    <property type="entry name" value="Aldedh"/>
    <property type="match status" value="1"/>
</dbReference>
<dbReference type="InterPro" id="IPR015590">
    <property type="entry name" value="Aldehyde_DH_dom"/>
</dbReference>